<gene>
    <name evidence="2" type="ORF">DC3_36810</name>
</gene>
<organism evidence="2 3">
    <name type="scientific">Deinococcus cellulosilyticus (strain DSM 18568 / NBRC 106333 / KACC 11606 / 5516J-15)</name>
    <dbReference type="NCBI Taxonomy" id="1223518"/>
    <lineage>
        <taxon>Bacteria</taxon>
        <taxon>Thermotogati</taxon>
        <taxon>Deinococcota</taxon>
        <taxon>Deinococci</taxon>
        <taxon>Deinococcales</taxon>
        <taxon>Deinococcaceae</taxon>
        <taxon>Deinococcus</taxon>
    </lineage>
</organism>
<evidence type="ECO:0000313" key="2">
    <source>
        <dbReference type="EMBL" id="GEM48046.1"/>
    </source>
</evidence>
<dbReference type="Proteomes" id="UP000321306">
    <property type="component" value="Unassembled WGS sequence"/>
</dbReference>
<dbReference type="Gene3D" id="1.20.120.450">
    <property type="entry name" value="dinb family like domain"/>
    <property type="match status" value="1"/>
</dbReference>
<dbReference type="RefSeq" id="WP_146886789.1">
    <property type="nucleotide sequence ID" value="NZ_BJXB01000017.1"/>
</dbReference>
<dbReference type="AlphaFoldDB" id="A0A511N6I6"/>
<comment type="caution">
    <text evidence="2">The sequence shown here is derived from an EMBL/GenBank/DDBJ whole genome shotgun (WGS) entry which is preliminary data.</text>
</comment>
<evidence type="ECO:0008006" key="4">
    <source>
        <dbReference type="Google" id="ProtNLM"/>
    </source>
</evidence>
<feature type="compositionally biased region" description="Polar residues" evidence="1">
    <location>
        <begin position="177"/>
        <end position="194"/>
    </location>
</feature>
<dbReference type="SUPFAM" id="SSF109854">
    <property type="entry name" value="DinB/YfiT-like putative metalloenzymes"/>
    <property type="match status" value="1"/>
</dbReference>
<name>A0A511N6I6_DEIC1</name>
<reference evidence="2 3" key="1">
    <citation type="submission" date="2019-07" db="EMBL/GenBank/DDBJ databases">
        <title>Whole genome shotgun sequence of Deinococcus cellulosilyticus NBRC 106333.</title>
        <authorList>
            <person name="Hosoyama A."/>
            <person name="Uohara A."/>
            <person name="Ohji S."/>
            <person name="Ichikawa N."/>
        </authorList>
    </citation>
    <scope>NUCLEOTIDE SEQUENCE [LARGE SCALE GENOMIC DNA]</scope>
    <source>
        <strain evidence="2 3">NBRC 106333</strain>
    </source>
</reference>
<accession>A0A511N6I6</accession>
<keyword evidence="3" id="KW-1185">Reference proteome</keyword>
<evidence type="ECO:0000313" key="3">
    <source>
        <dbReference type="Proteomes" id="UP000321306"/>
    </source>
</evidence>
<dbReference type="OrthoDB" id="69228at2"/>
<protein>
    <recommendedName>
        <fullName evidence="4">DinB-like domain-containing protein</fullName>
    </recommendedName>
</protein>
<dbReference type="EMBL" id="BJXB01000017">
    <property type="protein sequence ID" value="GEM48046.1"/>
    <property type="molecule type" value="Genomic_DNA"/>
</dbReference>
<dbReference type="InterPro" id="IPR034660">
    <property type="entry name" value="DinB/YfiT-like"/>
</dbReference>
<evidence type="ECO:0000256" key="1">
    <source>
        <dbReference type="SAM" id="MobiDB-lite"/>
    </source>
</evidence>
<sequence length="194" mass="21853">MGIKARHLIGLAALGGLAWYLRDKNLTHVIARGALDFPASKQNPSQLLKALEDTQTQLSRKFRDLPDTPENRKQLGHILAIERWGTNRLKVFNGAEYHKDSSHEYYPADDATWEDLMNQFVETRLETIRVGQEALANGKDQKVEHNQLGPLSPAGWLKYLNYHAYLEATKFKKAEPVSTQEAQDSGSQTPGLQS</sequence>
<feature type="region of interest" description="Disordered" evidence="1">
    <location>
        <begin position="174"/>
        <end position="194"/>
    </location>
</feature>
<proteinExistence type="predicted"/>